<comment type="caution">
    <text evidence="1">The sequence shown here is derived from an EMBL/GenBank/DDBJ whole genome shotgun (WGS) entry which is preliminary data.</text>
</comment>
<evidence type="ECO:0000313" key="2">
    <source>
        <dbReference type="Proteomes" id="UP001160148"/>
    </source>
</evidence>
<sequence>MRFPATAVSKMTVRQPSNCDRTHARVSMQRCCGVRRRARFLLKRKDGGRVYLEMTNEFCVDFGIEMMNEVKRNLEFDVLIAGVD</sequence>
<evidence type="ECO:0000313" key="1">
    <source>
        <dbReference type="EMBL" id="CAI6373795.1"/>
    </source>
</evidence>
<protein>
    <submittedName>
        <fullName evidence="1">Uncharacterized protein</fullName>
    </submittedName>
</protein>
<name>A0AAV0XYZ9_9HEMI</name>
<proteinExistence type="predicted"/>
<keyword evidence="2" id="KW-1185">Reference proteome</keyword>
<gene>
    <name evidence="1" type="ORF">MEUPH1_LOCUS27497</name>
</gene>
<dbReference type="Proteomes" id="UP001160148">
    <property type="component" value="Unassembled WGS sequence"/>
</dbReference>
<organism evidence="1 2">
    <name type="scientific">Macrosiphum euphorbiae</name>
    <name type="common">potato aphid</name>
    <dbReference type="NCBI Taxonomy" id="13131"/>
    <lineage>
        <taxon>Eukaryota</taxon>
        <taxon>Metazoa</taxon>
        <taxon>Ecdysozoa</taxon>
        <taxon>Arthropoda</taxon>
        <taxon>Hexapoda</taxon>
        <taxon>Insecta</taxon>
        <taxon>Pterygota</taxon>
        <taxon>Neoptera</taxon>
        <taxon>Paraneoptera</taxon>
        <taxon>Hemiptera</taxon>
        <taxon>Sternorrhyncha</taxon>
        <taxon>Aphidomorpha</taxon>
        <taxon>Aphidoidea</taxon>
        <taxon>Aphididae</taxon>
        <taxon>Macrosiphini</taxon>
        <taxon>Macrosiphum</taxon>
    </lineage>
</organism>
<reference evidence="1 2" key="1">
    <citation type="submission" date="2023-01" db="EMBL/GenBank/DDBJ databases">
        <authorList>
            <person name="Whitehead M."/>
        </authorList>
    </citation>
    <scope>NUCLEOTIDE SEQUENCE [LARGE SCALE GENOMIC DNA]</scope>
</reference>
<accession>A0AAV0XYZ9</accession>
<dbReference type="EMBL" id="CARXXK010001128">
    <property type="protein sequence ID" value="CAI6373795.1"/>
    <property type="molecule type" value="Genomic_DNA"/>
</dbReference>
<dbReference type="AlphaFoldDB" id="A0AAV0XYZ9"/>